<accession>A0A1L9PMK9</accession>
<evidence type="ECO:0000313" key="2">
    <source>
        <dbReference type="EMBL" id="OJJ02769.1"/>
    </source>
</evidence>
<dbReference type="EMBL" id="KV878129">
    <property type="protein sequence ID" value="OJJ02769.1"/>
    <property type="molecule type" value="Genomic_DNA"/>
</dbReference>
<dbReference type="STRING" id="1036611.A0A1L9PMK9"/>
<evidence type="ECO:0000313" key="3">
    <source>
        <dbReference type="Proteomes" id="UP000184073"/>
    </source>
</evidence>
<proteinExistence type="predicted"/>
<feature type="region of interest" description="Disordered" evidence="1">
    <location>
        <begin position="10"/>
        <end position="35"/>
    </location>
</feature>
<protein>
    <submittedName>
        <fullName evidence="2">Uncharacterized protein</fullName>
    </submittedName>
</protein>
<dbReference type="AlphaFoldDB" id="A0A1L9PMK9"/>
<sequence length="224" mass="25406">MFVKELIKRYRTERKSSQEQDRYEKKRDKAHRKRQEDAYMADLEFEQITAQKEWISDHMEEECRGVAILQRIERLDNSVGNDGSVLDVEGNGNGKSGPLSSEEKAGLLHEVIENNRRVAEHWKTMPLGNTTRAYEIDCNNREPETGRRAQWYHGRGLCAELGGCCGRGCGCCEKPVTKYIVSSDGGKKSVPIYGHCTAECACCIKERGRYVPDSRLPEVGARAF</sequence>
<dbReference type="Proteomes" id="UP000184073">
    <property type="component" value="Unassembled WGS sequence"/>
</dbReference>
<gene>
    <name evidence="2" type="ORF">ASPVEDRAFT_888905</name>
</gene>
<name>A0A1L9PMK9_ASPVE</name>
<evidence type="ECO:0000256" key="1">
    <source>
        <dbReference type="SAM" id="MobiDB-lite"/>
    </source>
</evidence>
<keyword evidence="3" id="KW-1185">Reference proteome</keyword>
<reference evidence="3" key="1">
    <citation type="journal article" date="2017" name="Genome Biol.">
        <title>Comparative genomics reveals high biological diversity and specific adaptations in the industrially and medically important fungal genus Aspergillus.</title>
        <authorList>
            <person name="de Vries R.P."/>
            <person name="Riley R."/>
            <person name="Wiebenga A."/>
            <person name="Aguilar-Osorio G."/>
            <person name="Amillis S."/>
            <person name="Uchima C.A."/>
            <person name="Anderluh G."/>
            <person name="Asadollahi M."/>
            <person name="Askin M."/>
            <person name="Barry K."/>
            <person name="Battaglia E."/>
            <person name="Bayram O."/>
            <person name="Benocci T."/>
            <person name="Braus-Stromeyer S.A."/>
            <person name="Caldana C."/>
            <person name="Canovas D."/>
            <person name="Cerqueira G.C."/>
            <person name="Chen F."/>
            <person name="Chen W."/>
            <person name="Choi C."/>
            <person name="Clum A."/>
            <person name="Dos Santos R.A."/>
            <person name="Damasio A.R."/>
            <person name="Diallinas G."/>
            <person name="Emri T."/>
            <person name="Fekete E."/>
            <person name="Flipphi M."/>
            <person name="Freyberg S."/>
            <person name="Gallo A."/>
            <person name="Gournas C."/>
            <person name="Habgood R."/>
            <person name="Hainaut M."/>
            <person name="Harispe M.L."/>
            <person name="Henrissat B."/>
            <person name="Hilden K.S."/>
            <person name="Hope R."/>
            <person name="Hossain A."/>
            <person name="Karabika E."/>
            <person name="Karaffa L."/>
            <person name="Karanyi Z."/>
            <person name="Krasevec N."/>
            <person name="Kuo A."/>
            <person name="Kusch H."/>
            <person name="LaButti K."/>
            <person name="Lagendijk E.L."/>
            <person name="Lapidus A."/>
            <person name="Levasseur A."/>
            <person name="Lindquist E."/>
            <person name="Lipzen A."/>
            <person name="Logrieco A.F."/>
            <person name="MacCabe A."/>
            <person name="Maekelae M.R."/>
            <person name="Malavazi I."/>
            <person name="Melin P."/>
            <person name="Meyer V."/>
            <person name="Mielnichuk N."/>
            <person name="Miskei M."/>
            <person name="Molnar A.P."/>
            <person name="Mule G."/>
            <person name="Ngan C.Y."/>
            <person name="Orejas M."/>
            <person name="Orosz E."/>
            <person name="Ouedraogo J.P."/>
            <person name="Overkamp K.M."/>
            <person name="Park H.-S."/>
            <person name="Perrone G."/>
            <person name="Piumi F."/>
            <person name="Punt P.J."/>
            <person name="Ram A.F."/>
            <person name="Ramon A."/>
            <person name="Rauscher S."/>
            <person name="Record E."/>
            <person name="Riano-Pachon D.M."/>
            <person name="Robert V."/>
            <person name="Roehrig J."/>
            <person name="Ruller R."/>
            <person name="Salamov A."/>
            <person name="Salih N.S."/>
            <person name="Samson R.A."/>
            <person name="Sandor E."/>
            <person name="Sanguinetti M."/>
            <person name="Schuetze T."/>
            <person name="Sepcic K."/>
            <person name="Shelest E."/>
            <person name="Sherlock G."/>
            <person name="Sophianopoulou V."/>
            <person name="Squina F.M."/>
            <person name="Sun H."/>
            <person name="Susca A."/>
            <person name="Todd R.B."/>
            <person name="Tsang A."/>
            <person name="Unkles S.E."/>
            <person name="van de Wiele N."/>
            <person name="van Rossen-Uffink D."/>
            <person name="Oliveira J.V."/>
            <person name="Vesth T.C."/>
            <person name="Visser J."/>
            <person name="Yu J.-H."/>
            <person name="Zhou M."/>
            <person name="Andersen M.R."/>
            <person name="Archer D.B."/>
            <person name="Baker S.E."/>
            <person name="Benoit I."/>
            <person name="Brakhage A.A."/>
            <person name="Braus G.H."/>
            <person name="Fischer R."/>
            <person name="Frisvad J.C."/>
            <person name="Goldman G.H."/>
            <person name="Houbraken J."/>
            <person name="Oakley B."/>
            <person name="Pocsi I."/>
            <person name="Scazzocchio C."/>
            <person name="Seiboth B."/>
            <person name="vanKuyk P.A."/>
            <person name="Wortman J."/>
            <person name="Dyer P.S."/>
            <person name="Grigoriev I.V."/>
        </authorList>
    </citation>
    <scope>NUCLEOTIDE SEQUENCE [LARGE SCALE GENOMIC DNA]</scope>
    <source>
        <strain evidence="3">CBS 583.65</strain>
    </source>
</reference>
<dbReference type="OrthoDB" id="4467841at2759"/>
<organism evidence="2 3">
    <name type="scientific">Aspergillus versicolor CBS 583.65</name>
    <dbReference type="NCBI Taxonomy" id="1036611"/>
    <lineage>
        <taxon>Eukaryota</taxon>
        <taxon>Fungi</taxon>
        <taxon>Dikarya</taxon>
        <taxon>Ascomycota</taxon>
        <taxon>Pezizomycotina</taxon>
        <taxon>Eurotiomycetes</taxon>
        <taxon>Eurotiomycetidae</taxon>
        <taxon>Eurotiales</taxon>
        <taxon>Aspergillaceae</taxon>
        <taxon>Aspergillus</taxon>
        <taxon>Aspergillus subgen. Nidulantes</taxon>
    </lineage>
</organism>
<dbReference type="VEuPathDB" id="FungiDB:ASPVEDRAFT_888905"/>
<dbReference type="GeneID" id="63733955"/>
<dbReference type="RefSeq" id="XP_040668531.1">
    <property type="nucleotide sequence ID" value="XM_040818444.1"/>
</dbReference>
<feature type="compositionally biased region" description="Basic and acidic residues" evidence="1">
    <location>
        <begin position="10"/>
        <end position="27"/>
    </location>
</feature>